<evidence type="ECO:0000313" key="3">
    <source>
        <dbReference type="Proteomes" id="UP000467105"/>
    </source>
</evidence>
<proteinExistence type="predicted"/>
<gene>
    <name evidence="2" type="ORF">MPRM_26870</name>
</gene>
<accession>A0A7I7YU47</accession>
<evidence type="ECO:0000256" key="1">
    <source>
        <dbReference type="SAM" id="MobiDB-lite"/>
    </source>
</evidence>
<dbReference type="EMBL" id="AP022614">
    <property type="protein sequence ID" value="BBZ45406.1"/>
    <property type="molecule type" value="Genomic_DNA"/>
</dbReference>
<protein>
    <submittedName>
        <fullName evidence="2">Uncharacterized protein</fullName>
    </submittedName>
</protein>
<organism evidence="2 3">
    <name type="scientific">Mycobacterium parmense</name>
    <dbReference type="NCBI Taxonomy" id="185642"/>
    <lineage>
        <taxon>Bacteria</taxon>
        <taxon>Bacillati</taxon>
        <taxon>Actinomycetota</taxon>
        <taxon>Actinomycetes</taxon>
        <taxon>Mycobacteriales</taxon>
        <taxon>Mycobacteriaceae</taxon>
        <taxon>Mycobacterium</taxon>
        <taxon>Mycobacterium simiae complex</taxon>
    </lineage>
</organism>
<keyword evidence="3" id="KW-1185">Reference proteome</keyword>
<feature type="region of interest" description="Disordered" evidence="1">
    <location>
        <begin position="61"/>
        <end position="113"/>
    </location>
</feature>
<dbReference type="AlphaFoldDB" id="A0A7I7YU47"/>
<sequence length="113" mass="11887">MTDISTAAAACVDTAESEILNLDPDVVALLAEIDDMLCEATQPARVAPPSPATGCALARRHCGGPAGGVAGRSRDLPTRPVRAVQRSPPTTKPTLQKDDHERSERQVMASQQT</sequence>
<evidence type="ECO:0000313" key="2">
    <source>
        <dbReference type="EMBL" id="BBZ45406.1"/>
    </source>
</evidence>
<feature type="compositionally biased region" description="Basic and acidic residues" evidence="1">
    <location>
        <begin position="95"/>
        <end position="105"/>
    </location>
</feature>
<reference evidence="2 3" key="1">
    <citation type="journal article" date="2019" name="Emerg. Microbes Infect.">
        <title>Comprehensive subspecies identification of 175 nontuberculous mycobacteria species based on 7547 genomic profiles.</title>
        <authorList>
            <person name="Matsumoto Y."/>
            <person name="Kinjo T."/>
            <person name="Motooka D."/>
            <person name="Nabeya D."/>
            <person name="Jung N."/>
            <person name="Uechi K."/>
            <person name="Horii T."/>
            <person name="Iida T."/>
            <person name="Fujita J."/>
            <person name="Nakamura S."/>
        </authorList>
    </citation>
    <scope>NUCLEOTIDE SEQUENCE [LARGE SCALE GENOMIC DNA]</scope>
    <source>
        <strain evidence="2 3">JCM 14742</strain>
    </source>
</reference>
<name>A0A7I7YU47_9MYCO</name>
<dbReference type="RefSeq" id="WP_085267740.1">
    <property type="nucleotide sequence ID" value="NZ_AP022614.1"/>
</dbReference>
<dbReference type="Proteomes" id="UP000467105">
    <property type="component" value="Chromosome"/>
</dbReference>